<dbReference type="Pfam" id="PF00271">
    <property type="entry name" value="Helicase_C"/>
    <property type="match status" value="1"/>
</dbReference>
<keyword evidence="3" id="KW-0067">ATP-binding</keyword>
<dbReference type="GeneID" id="18843942"/>
<proteinExistence type="predicted"/>
<dbReference type="CDD" id="cd18793">
    <property type="entry name" value="SF2_C_SNF"/>
    <property type="match status" value="1"/>
</dbReference>
<dbReference type="PROSITE" id="PS51194">
    <property type="entry name" value="HELICASE_CTER"/>
    <property type="match status" value="1"/>
</dbReference>
<dbReference type="InterPro" id="IPR027417">
    <property type="entry name" value="P-loop_NTPase"/>
</dbReference>
<dbReference type="GO" id="GO:0016787">
    <property type="term" value="F:hydrolase activity"/>
    <property type="evidence" value="ECO:0007669"/>
    <property type="project" value="UniProtKB-KW"/>
</dbReference>
<evidence type="ECO:0000256" key="3">
    <source>
        <dbReference type="ARBA" id="ARBA00022840"/>
    </source>
</evidence>
<evidence type="ECO:0000259" key="4">
    <source>
        <dbReference type="PROSITE" id="PS51194"/>
    </source>
</evidence>
<evidence type="ECO:0000256" key="2">
    <source>
        <dbReference type="ARBA" id="ARBA00022801"/>
    </source>
</evidence>
<dbReference type="GO" id="GO:0005634">
    <property type="term" value="C:nucleus"/>
    <property type="evidence" value="ECO:0007669"/>
    <property type="project" value="TreeGrafter"/>
</dbReference>
<dbReference type="InterPro" id="IPR001650">
    <property type="entry name" value="Helicase_C-like"/>
</dbReference>
<dbReference type="GO" id="GO:0008094">
    <property type="term" value="F:ATP-dependent activity, acting on DNA"/>
    <property type="evidence" value="ECO:0007669"/>
    <property type="project" value="TreeGrafter"/>
</dbReference>
<evidence type="ECO:0000256" key="1">
    <source>
        <dbReference type="ARBA" id="ARBA00022741"/>
    </source>
</evidence>
<dbReference type="HOGENOM" id="CLU_042561_0_0_1"/>
<dbReference type="RefSeq" id="XP_007371619.1">
    <property type="nucleotide sequence ID" value="XM_007371557.1"/>
</dbReference>
<dbReference type="SMART" id="SM00490">
    <property type="entry name" value="HELICc"/>
    <property type="match status" value="1"/>
</dbReference>
<dbReference type="KEGG" id="dsq:DICSQDRAFT_73286"/>
<dbReference type="GO" id="GO:0005524">
    <property type="term" value="F:ATP binding"/>
    <property type="evidence" value="ECO:0007669"/>
    <property type="project" value="UniProtKB-KW"/>
</dbReference>
<dbReference type="OMA" id="RITHGQS"/>
<dbReference type="PANTHER" id="PTHR45626">
    <property type="entry name" value="TRANSCRIPTION TERMINATION FACTOR 2-RELATED"/>
    <property type="match status" value="1"/>
</dbReference>
<feature type="domain" description="Helicase C-terminal" evidence="4">
    <location>
        <begin position="156"/>
        <end position="314"/>
    </location>
</feature>
<dbReference type="SUPFAM" id="SSF52540">
    <property type="entry name" value="P-loop containing nucleoside triphosphate hydrolases"/>
    <property type="match status" value="1"/>
</dbReference>
<organism evidence="5 6">
    <name type="scientific">Dichomitus squalens (strain LYAD-421)</name>
    <name type="common">Western red white-rot fungus</name>
    <dbReference type="NCBI Taxonomy" id="732165"/>
    <lineage>
        <taxon>Eukaryota</taxon>
        <taxon>Fungi</taxon>
        <taxon>Dikarya</taxon>
        <taxon>Basidiomycota</taxon>
        <taxon>Agaricomycotina</taxon>
        <taxon>Agaricomycetes</taxon>
        <taxon>Polyporales</taxon>
        <taxon>Polyporaceae</taxon>
        <taxon>Dichomitus</taxon>
    </lineage>
</organism>
<dbReference type="Proteomes" id="UP000053319">
    <property type="component" value="Unassembled WGS sequence"/>
</dbReference>
<evidence type="ECO:0000313" key="6">
    <source>
        <dbReference type="Proteomes" id="UP000053319"/>
    </source>
</evidence>
<sequence>MPKKKEQLKLMARYVGLLRTSFTGFVIRRTVESVDWEGNPISGLRPYFMQTLLIKPQPVELQALENTTKEVIEEHGKSARRAREAAEHKGRAFYLRFRVTHLCYMLREDPEWVPETLEEWEANKSSKLDIAVKLLLHHLGTDNRPPMKMDDKRTNSLVPNTTFVPTTPPSDAGPDRIVVYVAFPQNNNLIAQVLKLHGIECYAVNGLKSQGNRDKALGEFQQSERGGRRVLLLSNVGAVGLNIPGANILIVLDQLWSHQELMQLVGRVWRPPQPKDVIVYAPVLEHSTDMFLSVLSFTKAELLSAFTSGSKSLRKSQRLVTSFEVNCAKVIIYRPAVQTSPSAVFGGGR</sequence>
<dbReference type="EMBL" id="JH719515">
    <property type="protein sequence ID" value="EJF55641.1"/>
    <property type="molecule type" value="Genomic_DNA"/>
</dbReference>
<dbReference type="Gene3D" id="3.40.50.300">
    <property type="entry name" value="P-loop containing nucleotide triphosphate hydrolases"/>
    <property type="match status" value="1"/>
</dbReference>
<reference evidence="5 6" key="1">
    <citation type="journal article" date="2012" name="Science">
        <title>The Paleozoic origin of enzymatic lignin decomposition reconstructed from 31 fungal genomes.</title>
        <authorList>
            <person name="Floudas D."/>
            <person name="Binder M."/>
            <person name="Riley R."/>
            <person name="Barry K."/>
            <person name="Blanchette R.A."/>
            <person name="Henrissat B."/>
            <person name="Martinez A.T."/>
            <person name="Otillar R."/>
            <person name="Spatafora J.W."/>
            <person name="Yadav J.S."/>
            <person name="Aerts A."/>
            <person name="Benoit I."/>
            <person name="Boyd A."/>
            <person name="Carlson A."/>
            <person name="Copeland A."/>
            <person name="Coutinho P.M."/>
            <person name="de Vries R.P."/>
            <person name="Ferreira P."/>
            <person name="Findley K."/>
            <person name="Foster B."/>
            <person name="Gaskell J."/>
            <person name="Glotzer D."/>
            <person name="Gorecki P."/>
            <person name="Heitman J."/>
            <person name="Hesse C."/>
            <person name="Hori C."/>
            <person name="Igarashi K."/>
            <person name="Jurgens J.A."/>
            <person name="Kallen N."/>
            <person name="Kersten P."/>
            <person name="Kohler A."/>
            <person name="Kuees U."/>
            <person name="Kumar T.K.A."/>
            <person name="Kuo A."/>
            <person name="LaButti K."/>
            <person name="Larrondo L.F."/>
            <person name="Lindquist E."/>
            <person name="Ling A."/>
            <person name="Lombard V."/>
            <person name="Lucas S."/>
            <person name="Lundell T."/>
            <person name="Martin R."/>
            <person name="McLaughlin D.J."/>
            <person name="Morgenstern I."/>
            <person name="Morin E."/>
            <person name="Murat C."/>
            <person name="Nagy L.G."/>
            <person name="Nolan M."/>
            <person name="Ohm R.A."/>
            <person name="Patyshakuliyeva A."/>
            <person name="Rokas A."/>
            <person name="Ruiz-Duenas F.J."/>
            <person name="Sabat G."/>
            <person name="Salamov A."/>
            <person name="Samejima M."/>
            <person name="Schmutz J."/>
            <person name="Slot J.C."/>
            <person name="St John F."/>
            <person name="Stenlid J."/>
            <person name="Sun H."/>
            <person name="Sun S."/>
            <person name="Syed K."/>
            <person name="Tsang A."/>
            <person name="Wiebenga A."/>
            <person name="Young D."/>
            <person name="Pisabarro A."/>
            <person name="Eastwood D.C."/>
            <person name="Martin F."/>
            <person name="Cullen D."/>
            <person name="Grigoriev I.V."/>
            <person name="Hibbett D.S."/>
        </authorList>
    </citation>
    <scope>NUCLEOTIDE SEQUENCE [LARGE SCALE GENOMIC DNA]</scope>
    <source>
        <strain evidence="5 6">LYAD-421 SS1</strain>
    </source>
</reference>
<accession>R7SHK3</accession>
<evidence type="ECO:0000313" key="5">
    <source>
        <dbReference type="EMBL" id="EJF55641.1"/>
    </source>
</evidence>
<dbReference type="GO" id="GO:0006281">
    <property type="term" value="P:DNA repair"/>
    <property type="evidence" value="ECO:0007669"/>
    <property type="project" value="TreeGrafter"/>
</dbReference>
<dbReference type="InterPro" id="IPR049730">
    <property type="entry name" value="SNF2/RAD54-like_C"/>
</dbReference>
<keyword evidence="1" id="KW-0547">Nucleotide-binding</keyword>
<keyword evidence="2" id="KW-0378">Hydrolase</keyword>
<dbReference type="AlphaFoldDB" id="R7SHK3"/>
<protein>
    <recommendedName>
        <fullName evidence="4">Helicase C-terminal domain-containing protein</fullName>
    </recommendedName>
</protein>
<dbReference type="InterPro" id="IPR050628">
    <property type="entry name" value="SNF2_RAD54_helicase_TF"/>
</dbReference>
<gene>
    <name evidence="5" type="ORF">DICSQDRAFT_73286</name>
</gene>
<dbReference type="OrthoDB" id="2803695at2759"/>
<name>R7SHK3_DICSQ</name>